<keyword evidence="3" id="KW-0040">ANK repeat</keyword>
<dbReference type="SMART" id="SM00248">
    <property type="entry name" value="ANK"/>
    <property type="match status" value="5"/>
</dbReference>
<keyword evidence="2" id="KW-0862">Zinc</keyword>
<dbReference type="EMBL" id="JAUCMV010000001">
    <property type="protein sequence ID" value="KAK0424052.1"/>
    <property type="molecule type" value="Genomic_DNA"/>
</dbReference>
<feature type="repeat" description="ANK" evidence="3">
    <location>
        <begin position="197"/>
        <end position="229"/>
    </location>
</feature>
<dbReference type="Proteomes" id="UP001175271">
    <property type="component" value="Unassembled WGS sequence"/>
</dbReference>
<dbReference type="PROSITE" id="PS50088">
    <property type="entry name" value="ANK_REPEAT"/>
    <property type="match status" value="1"/>
</dbReference>
<dbReference type="AlphaFoldDB" id="A0AA39M7Q0"/>
<evidence type="ECO:0000313" key="7">
    <source>
        <dbReference type="Proteomes" id="UP001175271"/>
    </source>
</evidence>
<comment type="caution">
    <text evidence="6">The sequence shown here is derived from an EMBL/GenBank/DDBJ whole genome shotgun (WGS) entry which is preliminary data.</text>
</comment>
<dbReference type="InterPro" id="IPR002110">
    <property type="entry name" value="Ankyrin_rpt"/>
</dbReference>
<evidence type="ECO:0000313" key="6">
    <source>
        <dbReference type="EMBL" id="KAK0424052.1"/>
    </source>
</evidence>
<keyword evidence="1 4" id="KW-0863">Zinc-finger</keyword>
<keyword evidence="7" id="KW-1185">Reference proteome</keyword>
<dbReference type="SMART" id="SM00184">
    <property type="entry name" value="RING"/>
    <property type="match status" value="2"/>
</dbReference>
<evidence type="ECO:0000256" key="4">
    <source>
        <dbReference type="PROSITE-ProRule" id="PRU00175"/>
    </source>
</evidence>
<dbReference type="Pfam" id="PF00023">
    <property type="entry name" value="Ank"/>
    <property type="match status" value="2"/>
</dbReference>
<dbReference type="SUPFAM" id="SSF48403">
    <property type="entry name" value="Ankyrin repeat"/>
    <property type="match status" value="1"/>
</dbReference>
<dbReference type="Pfam" id="PF13920">
    <property type="entry name" value="zf-C3HC4_3"/>
    <property type="match status" value="2"/>
</dbReference>
<sequence>MTETNGAGDGGFVEGECVLFEGVHEDHPTSRPGGFLSQFWNKYGVVARCDDDGGVGATGHTKCAFFLSVDDAIKRVIVKLNVHSLKRAEKVRFVGESKALLASKNGTVEVVRVSVRNNSNNEVWISKANGPPIPLEETLQGGEQIVPIYEAVTESRRGTDNQPNPIMQALLMQLSGKFVRMKPILKDYADKINELCDGRTPLLFAMEKEMWQAARILVAHGALPSVKNADGNNAYHLAVLMNQAALIVEFSRRNLCGVNAKNASGQRPFHLAIEKSHFACINALISCSLADVNVRDAAGDTVLHFLARKEETKHVLAAIGKILQDSSVDYTRRNQKGVSMFEEAILSGREKHEVVSVDLICKAAPGVILLQDSEGNFPIHLTTREGKCQILHRILNYNVDAALSLNSKGQTPLHMAVAQWEGDIQNHVDRLACIQNLVDMKVDLNLCDEDGETIGHYLAREALKTETPGDDILRLLRNKELFRSNVRLLDFAQTVWPYFHIAAFCYLVLMGLDLFAKDKKALAVIDYFNNLPKLSDLLEEYASRRIAQMQAVTQTGGQVRICPRSCGGNKSNVRFIPCGHIVMCSECAFDVKLRRCSKCYSKITKAVCMEGVGSDIPLNEPKRPEKENLPSKPMYSKARKEELAERIRHLKTLLTCKICEERRTNTVLLGCGHMACSECAAPELLSKCHICEADIEKRVHLYR</sequence>
<keyword evidence="1 4" id="KW-0479">Metal-binding</keyword>
<evidence type="ECO:0000256" key="2">
    <source>
        <dbReference type="ARBA" id="ARBA00022833"/>
    </source>
</evidence>
<proteinExistence type="predicted"/>
<dbReference type="Gene3D" id="3.30.40.10">
    <property type="entry name" value="Zinc/RING finger domain, C3HC4 (zinc finger)"/>
    <property type="match status" value="2"/>
</dbReference>
<feature type="domain" description="RING-type" evidence="5">
    <location>
        <begin position="656"/>
        <end position="692"/>
    </location>
</feature>
<gene>
    <name evidence="6" type="ORF">QR680_008473</name>
</gene>
<dbReference type="InterPro" id="IPR013083">
    <property type="entry name" value="Znf_RING/FYVE/PHD"/>
</dbReference>
<reference evidence="6" key="1">
    <citation type="submission" date="2023-06" db="EMBL/GenBank/DDBJ databases">
        <title>Genomic analysis of the entomopathogenic nematode Steinernema hermaphroditum.</title>
        <authorList>
            <person name="Schwarz E.M."/>
            <person name="Heppert J.K."/>
            <person name="Baniya A."/>
            <person name="Schwartz H.T."/>
            <person name="Tan C.-H."/>
            <person name="Antoshechkin I."/>
            <person name="Sternberg P.W."/>
            <person name="Goodrich-Blair H."/>
            <person name="Dillman A.R."/>
        </authorList>
    </citation>
    <scope>NUCLEOTIDE SEQUENCE</scope>
    <source>
        <strain evidence="6">PS9179</strain>
        <tissue evidence="6">Whole animal</tissue>
    </source>
</reference>
<dbReference type="InterPro" id="IPR001841">
    <property type="entry name" value="Znf_RING"/>
</dbReference>
<accession>A0AA39M7Q0</accession>
<dbReference type="Gene3D" id="1.25.40.20">
    <property type="entry name" value="Ankyrin repeat-containing domain"/>
    <property type="match status" value="2"/>
</dbReference>
<dbReference type="PANTHER" id="PTHR24202:SF4">
    <property type="entry name" value="E3 UBIQUITIN-PROTEIN LIGASE MIB2-RELATED"/>
    <property type="match status" value="1"/>
</dbReference>
<dbReference type="PANTHER" id="PTHR24202">
    <property type="entry name" value="E3 UBIQUITIN-PROTEIN LIGASE MIB2"/>
    <property type="match status" value="1"/>
</dbReference>
<dbReference type="PROSITE" id="PS50089">
    <property type="entry name" value="ZF_RING_2"/>
    <property type="match status" value="1"/>
</dbReference>
<dbReference type="GO" id="GO:0005737">
    <property type="term" value="C:cytoplasm"/>
    <property type="evidence" value="ECO:0007669"/>
    <property type="project" value="TreeGrafter"/>
</dbReference>
<dbReference type="GO" id="GO:0016567">
    <property type="term" value="P:protein ubiquitination"/>
    <property type="evidence" value="ECO:0007669"/>
    <property type="project" value="TreeGrafter"/>
</dbReference>
<organism evidence="6 7">
    <name type="scientific">Steinernema hermaphroditum</name>
    <dbReference type="NCBI Taxonomy" id="289476"/>
    <lineage>
        <taxon>Eukaryota</taxon>
        <taxon>Metazoa</taxon>
        <taxon>Ecdysozoa</taxon>
        <taxon>Nematoda</taxon>
        <taxon>Chromadorea</taxon>
        <taxon>Rhabditida</taxon>
        <taxon>Tylenchina</taxon>
        <taxon>Panagrolaimomorpha</taxon>
        <taxon>Strongyloidoidea</taxon>
        <taxon>Steinernematidae</taxon>
        <taxon>Steinernema</taxon>
    </lineage>
</organism>
<evidence type="ECO:0000259" key="5">
    <source>
        <dbReference type="PROSITE" id="PS50089"/>
    </source>
</evidence>
<evidence type="ECO:0000256" key="1">
    <source>
        <dbReference type="ARBA" id="ARBA00022771"/>
    </source>
</evidence>
<dbReference type="SUPFAM" id="SSF57850">
    <property type="entry name" value="RING/U-box"/>
    <property type="match status" value="1"/>
</dbReference>
<name>A0AA39M7Q0_9BILA</name>
<evidence type="ECO:0000256" key="3">
    <source>
        <dbReference type="PROSITE-ProRule" id="PRU00023"/>
    </source>
</evidence>
<protein>
    <recommendedName>
        <fullName evidence="5">RING-type domain-containing protein</fullName>
    </recommendedName>
</protein>
<dbReference type="GO" id="GO:0008270">
    <property type="term" value="F:zinc ion binding"/>
    <property type="evidence" value="ECO:0007669"/>
    <property type="project" value="UniProtKB-KW"/>
</dbReference>
<dbReference type="InterPro" id="IPR036770">
    <property type="entry name" value="Ankyrin_rpt-contain_sf"/>
</dbReference>